<protein>
    <submittedName>
        <fullName evidence="2">Uncharacterized protein</fullName>
    </submittedName>
</protein>
<proteinExistence type="predicted"/>
<keyword evidence="1" id="KW-0472">Membrane</keyword>
<accession>A0A7J7NGB0</accession>
<keyword evidence="1" id="KW-1133">Transmembrane helix</keyword>
<keyword evidence="1" id="KW-0812">Transmembrane</keyword>
<evidence type="ECO:0000313" key="2">
    <source>
        <dbReference type="EMBL" id="KAF6166022.1"/>
    </source>
</evidence>
<name>A0A7J7NGB0_9MAGN</name>
<feature type="transmembrane region" description="Helical" evidence="1">
    <location>
        <begin position="12"/>
        <end position="40"/>
    </location>
</feature>
<feature type="non-terminal residue" evidence="2">
    <location>
        <position position="1"/>
    </location>
</feature>
<organism evidence="2 3">
    <name type="scientific">Kingdonia uniflora</name>
    <dbReference type="NCBI Taxonomy" id="39325"/>
    <lineage>
        <taxon>Eukaryota</taxon>
        <taxon>Viridiplantae</taxon>
        <taxon>Streptophyta</taxon>
        <taxon>Embryophyta</taxon>
        <taxon>Tracheophyta</taxon>
        <taxon>Spermatophyta</taxon>
        <taxon>Magnoliopsida</taxon>
        <taxon>Ranunculales</taxon>
        <taxon>Circaeasteraceae</taxon>
        <taxon>Kingdonia</taxon>
    </lineage>
</organism>
<dbReference type="EMBL" id="JACGCM010000816">
    <property type="protein sequence ID" value="KAF6166022.1"/>
    <property type="molecule type" value="Genomic_DNA"/>
</dbReference>
<dbReference type="Proteomes" id="UP000541444">
    <property type="component" value="Unassembled WGS sequence"/>
</dbReference>
<evidence type="ECO:0000256" key="1">
    <source>
        <dbReference type="SAM" id="Phobius"/>
    </source>
</evidence>
<sequence length="106" mass="10904">VRIIGDLGFTAFAIIAGFGFDCLGFDGGGVVWVVVMVAVLRLGCSVIRVACPRDAVVGASGCLLGLILREYGIGLQVVSNFSCYCGDLWGAELEAHSPVIAVGLVA</sequence>
<dbReference type="AlphaFoldDB" id="A0A7J7NGB0"/>
<comment type="caution">
    <text evidence="2">The sequence shown here is derived from an EMBL/GenBank/DDBJ whole genome shotgun (WGS) entry which is preliminary data.</text>
</comment>
<gene>
    <name evidence="2" type="ORF">GIB67_012919</name>
</gene>
<reference evidence="2 3" key="1">
    <citation type="journal article" date="2020" name="IScience">
        <title>Genome Sequencing of the Endangered Kingdonia uniflora (Circaeasteraceae, Ranunculales) Reveals Potential Mechanisms of Evolutionary Specialization.</title>
        <authorList>
            <person name="Sun Y."/>
            <person name="Deng T."/>
            <person name="Zhang A."/>
            <person name="Moore M.J."/>
            <person name="Landis J.B."/>
            <person name="Lin N."/>
            <person name="Zhang H."/>
            <person name="Zhang X."/>
            <person name="Huang J."/>
            <person name="Zhang X."/>
            <person name="Sun H."/>
            <person name="Wang H."/>
        </authorList>
    </citation>
    <scope>NUCLEOTIDE SEQUENCE [LARGE SCALE GENOMIC DNA]</scope>
    <source>
        <strain evidence="2">TB1705</strain>
        <tissue evidence="2">Leaf</tissue>
    </source>
</reference>
<keyword evidence="3" id="KW-1185">Reference proteome</keyword>
<evidence type="ECO:0000313" key="3">
    <source>
        <dbReference type="Proteomes" id="UP000541444"/>
    </source>
</evidence>